<dbReference type="EMBL" id="CAGI01000153">
    <property type="protein sequence ID" value="CCF50284.1"/>
    <property type="molecule type" value="Genomic_DNA"/>
</dbReference>
<protein>
    <recommendedName>
        <fullName evidence="5">Secreted protein</fullName>
    </recommendedName>
</protein>
<dbReference type="HOGENOM" id="CLU_2198956_0_0_1"/>
<comment type="caution">
    <text evidence="3">The sequence shown here is derived from an EMBL/GenBank/DDBJ whole genome shotgun (WGS) entry which is preliminary data.</text>
</comment>
<sequence length="108" mass="12040">MSLCFCLTLFLIWLWPLQEHPTRHRPGFPCCTIVEANDADQQLTRLRACNPSLARRHKKVVFLTLLPFDKPVAEEGYQRIPSELATSAPVQGKASSQGSPPPPTLSQS</sequence>
<evidence type="ECO:0000313" key="3">
    <source>
        <dbReference type="EMBL" id="CCF50284.1"/>
    </source>
</evidence>
<gene>
    <name evidence="3" type="ORF">UHOR_07874</name>
</gene>
<dbReference type="AlphaFoldDB" id="I2FTP1"/>
<proteinExistence type="predicted"/>
<feature type="region of interest" description="Disordered" evidence="1">
    <location>
        <begin position="84"/>
        <end position="108"/>
    </location>
</feature>
<feature type="signal peptide" evidence="2">
    <location>
        <begin position="1"/>
        <end position="19"/>
    </location>
</feature>
<accession>I2FTP1</accession>
<feature type="compositionally biased region" description="Pro residues" evidence="1">
    <location>
        <begin position="99"/>
        <end position="108"/>
    </location>
</feature>
<evidence type="ECO:0000256" key="1">
    <source>
        <dbReference type="SAM" id="MobiDB-lite"/>
    </source>
</evidence>
<name>I2FTP1_USTHO</name>
<keyword evidence="4" id="KW-1185">Reference proteome</keyword>
<evidence type="ECO:0008006" key="5">
    <source>
        <dbReference type="Google" id="ProtNLM"/>
    </source>
</evidence>
<organism evidence="3 4">
    <name type="scientific">Ustilago hordei</name>
    <name type="common">Barley covered smut fungus</name>
    <dbReference type="NCBI Taxonomy" id="120017"/>
    <lineage>
        <taxon>Eukaryota</taxon>
        <taxon>Fungi</taxon>
        <taxon>Dikarya</taxon>
        <taxon>Basidiomycota</taxon>
        <taxon>Ustilaginomycotina</taxon>
        <taxon>Ustilaginomycetes</taxon>
        <taxon>Ustilaginales</taxon>
        <taxon>Ustilaginaceae</taxon>
        <taxon>Ustilago</taxon>
    </lineage>
</organism>
<reference evidence="3 4" key="1">
    <citation type="journal article" date="2012" name="Plant Cell">
        <title>Genome comparison of barley and maize smut fungi reveals targeted loss of RNA silencing components and species-specific presence of transposable elements.</title>
        <authorList>
            <person name="Laurie J.D."/>
            <person name="Ali S."/>
            <person name="Linning R."/>
            <person name="Mannhaupt G."/>
            <person name="Wong P."/>
            <person name="Gueldener U."/>
            <person name="Muensterkoetter M."/>
            <person name="Moore R."/>
            <person name="Kahmann R."/>
            <person name="Bakkeren G."/>
            <person name="Schirawski J."/>
        </authorList>
    </citation>
    <scope>NUCLEOTIDE SEQUENCE [LARGE SCALE GENOMIC DNA]</scope>
    <source>
        <strain evidence="4">Uh4875-4</strain>
    </source>
</reference>
<feature type="compositionally biased region" description="Polar residues" evidence="1">
    <location>
        <begin position="84"/>
        <end position="98"/>
    </location>
</feature>
<evidence type="ECO:0000256" key="2">
    <source>
        <dbReference type="SAM" id="SignalP"/>
    </source>
</evidence>
<evidence type="ECO:0000313" key="4">
    <source>
        <dbReference type="Proteomes" id="UP000006174"/>
    </source>
</evidence>
<dbReference type="Proteomes" id="UP000006174">
    <property type="component" value="Unassembled WGS sequence"/>
</dbReference>
<feature type="chain" id="PRO_5003659108" description="Secreted protein" evidence="2">
    <location>
        <begin position="20"/>
        <end position="108"/>
    </location>
</feature>
<keyword evidence="2" id="KW-0732">Signal</keyword>